<dbReference type="EMBL" id="OX395135">
    <property type="protein sequence ID" value="CAI5785090.1"/>
    <property type="molecule type" value="Genomic_DNA"/>
</dbReference>
<gene>
    <name evidence="3" type="ORF">PODLI_1B035030</name>
</gene>
<evidence type="ECO:0008006" key="5">
    <source>
        <dbReference type="Google" id="ProtNLM"/>
    </source>
</evidence>
<keyword evidence="4" id="KW-1185">Reference proteome</keyword>
<keyword evidence="1" id="KW-0472">Membrane</keyword>
<proteinExistence type="predicted"/>
<evidence type="ECO:0000256" key="1">
    <source>
        <dbReference type="SAM" id="Phobius"/>
    </source>
</evidence>
<name>A0AA35KVI6_9SAUR</name>
<feature type="signal peptide" evidence="2">
    <location>
        <begin position="1"/>
        <end position="25"/>
    </location>
</feature>
<evidence type="ECO:0000313" key="3">
    <source>
        <dbReference type="EMBL" id="CAI5785090.1"/>
    </source>
</evidence>
<dbReference type="AlphaFoldDB" id="A0AA35KVI6"/>
<keyword evidence="1" id="KW-1133">Transmembrane helix</keyword>
<sequence>MSTQFCLLFLHLVLKLPSLPPPSAPKGNPFPSASSPPLRFSSLVCVWGGASGKILPEMSANSGAAYILAAGGACRGSVGGGLHTPSPLPRPQQCATLALLLRLFQGLFSILPFPFSSLFCLLLFFGASSSS</sequence>
<feature type="transmembrane region" description="Helical" evidence="1">
    <location>
        <begin position="107"/>
        <end position="127"/>
    </location>
</feature>
<organism evidence="3 4">
    <name type="scientific">Podarcis lilfordi</name>
    <name type="common">Lilford's wall lizard</name>
    <dbReference type="NCBI Taxonomy" id="74358"/>
    <lineage>
        <taxon>Eukaryota</taxon>
        <taxon>Metazoa</taxon>
        <taxon>Chordata</taxon>
        <taxon>Craniata</taxon>
        <taxon>Vertebrata</taxon>
        <taxon>Euteleostomi</taxon>
        <taxon>Lepidosauria</taxon>
        <taxon>Squamata</taxon>
        <taxon>Bifurcata</taxon>
        <taxon>Unidentata</taxon>
        <taxon>Episquamata</taxon>
        <taxon>Laterata</taxon>
        <taxon>Lacertibaenia</taxon>
        <taxon>Lacertidae</taxon>
        <taxon>Podarcis</taxon>
    </lineage>
</organism>
<evidence type="ECO:0000256" key="2">
    <source>
        <dbReference type="SAM" id="SignalP"/>
    </source>
</evidence>
<reference evidence="3" key="1">
    <citation type="submission" date="2022-12" db="EMBL/GenBank/DDBJ databases">
        <authorList>
            <person name="Alioto T."/>
            <person name="Alioto T."/>
            <person name="Gomez Garrido J."/>
        </authorList>
    </citation>
    <scope>NUCLEOTIDE SEQUENCE</scope>
</reference>
<evidence type="ECO:0000313" key="4">
    <source>
        <dbReference type="Proteomes" id="UP001178461"/>
    </source>
</evidence>
<dbReference type="Proteomes" id="UP001178461">
    <property type="component" value="Chromosome 10"/>
</dbReference>
<feature type="chain" id="PRO_5041432187" description="Secreted protein" evidence="2">
    <location>
        <begin position="26"/>
        <end position="131"/>
    </location>
</feature>
<keyword evidence="2" id="KW-0732">Signal</keyword>
<accession>A0AA35KVI6</accession>
<protein>
    <recommendedName>
        <fullName evidence="5">Secreted protein</fullName>
    </recommendedName>
</protein>
<keyword evidence="1" id="KW-0812">Transmembrane</keyword>